<keyword evidence="2" id="KW-1185">Reference proteome</keyword>
<gene>
    <name evidence="1" type="ORF">PPROV_000435900</name>
</gene>
<dbReference type="EMBL" id="BNJQ01000010">
    <property type="protein sequence ID" value="GHP05609.1"/>
    <property type="molecule type" value="Genomic_DNA"/>
</dbReference>
<protein>
    <submittedName>
        <fullName evidence="1">Uncharacterized protein</fullName>
    </submittedName>
</protein>
<dbReference type="OrthoDB" id="536881at2759"/>
<organism evidence="1 2">
    <name type="scientific">Pycnococcus provasolii</name>
    <dbReference type="NCBI Taxonomy" id="41880"/>
    <lineage>
        <taxon>Eukaryota</taxon>
        <taxon>Viridiplantae</taxon>
        <taxon>Chlorophyta</taxon>
        <taxon>Pseudoscourfieldiophyceae</taxon>
        <taxon>Pseudoscourfieldiales</taxon>
        <taxon>Pycnococcaceae</taxon>
        <taxon>Pycnococcus</taxon>
    </lineage>
</organism>
<evidence type="ECO:0000313" key="1">
    <source>
        <dbReference type="EMBL" id="GHP05609.1"/>
    </source>
</evidence>
<dbReference type="Proteomes" id="UP000660262">
    <property type="component" value="Unassembled WGS sequence"/>
</dbReference>
<accession>A0A830HJZ4</accession>
<comment type="caution">
    <text evidence="1">The sequence shown here is derived from an EMBL/GenBank/DDBJ whole genome shotgun (WGS) entry which is preliminary data.</text>
</comment>
<name>A0A830HJZ4_9CHLO</name>
<dbReference type="AlphaFoldDB" id="A0A830HJZ4"/>
<proteinExistence type="predicted"/>
<sequence>MELDCGKPPYVETSKFSKIDYRDIPHKDIIQQDLEECTACVRGLSLGSTKYTSCDPKPFGGQTITLFDIAFDIVENLSSDPSAITVVSFPCITDSSQQVVFSFGSRIRLKPEEVRFANWVTGPDGLFGFAGNGAGSLTSIYAPRLTGNPNLEVAYHHSIQTKQQQISDNPNLPSVDLSALKEAGEIDIRNNENLKRVSLPQLTTTIFVPPTTNAMVVLGNPSLKKLCAPKLVNGGFVCIGNQTDQPLLDADLSGLVAGNLDDNPLCSNYDAPTVCGPDGGLGLFSSPSNRCPSNACL</sequence>
<evidence type="ECO:0000313" key="2">
    <source>
        <dbReference type="Proteomes" id="UP000660262"/>
    </source>
</evidence>
<reference evidence="1" key="1">
    <citation type="submission" date="2020-10" db="EMBL/GenBank/DDBJ databases">
        <title>Unveiling of a novel bifunctional photoreceptor, Dualchrome1, isolated from a cosmopolitan green alga.</title>
        <authorList>
            <person name="Suzuki S."/>
            <person name="Kawachi M."/>
        </authorList>
    </citation>
    <scope>NUCLEOTIDE SEQUENCE</scope>
    <source>
        <strain evidence="1">NIES 2893</strain>
    </source>
</reference>